<dbReference type="RefSeq" id="WP_166209528.1">
    <property type="nucleotide sequence ID" value="NZ_CP088285.1"/>
</dbReference>
<organism evidence="2">
    <name type="scientific">Bradyrhizobium septentrionale</name>
    <dbReference type="NCBI Taxonomy" id="1404411"/>
    <lineage>
        <taxon>Bacteria</taxon>
        <taxon>Pseudomonadati</taxon>
        <taxon>Pseudomonadota</taxon>
        <taxon>Alphaproteobacteria</taxon>
        <taxon>Hyphomicrobiales</taxon>
        <taxon>Nitrobacteraceae</taxon>
        <taxon>Bradyrhizobium</taxon>
    </lineage>
</organism>
<evidence type="ECO:0000259" key="1">
    <source>
        <dbReference type="Pfam" id="PF12697"/>
    </source>
</evidence>
<evidence type="ECO:0000313" key="2">
    <source>
        <dbReference type="EMBL" id="NVI42862.1"/>
    </source>
</evidence>
<sequence>MTHRILVHGVPDTPFIWSALIEQLGAHALAPSLPGFCAPPPAGFGSTKDEYAKWLVDLLQDQYATYGPLDIFGHDWGALLTLRAASLRPDLINSWAISGAAIDPDYGGHFVAHIWITPLLGEIAIAASPRKMIEIILRQSALPPDIARHEAAAWSANMRRSILALYRSANALRFEGDWVNRLEALPKRGLLIWGAKDPYVPVSVARRFATRHGANLLIERNAGHWAIVERAKEISGVLLAHWQK</sequence>
<gene>
    <name evidence="2" type="ORF">HAP48_007120</name>
</gene>
<reference evidence="2" key="1">
    <citation type="submission" date="2020-06" db="EMBL/GenBank/DDBJ databases">
        <title>Whole Genome Sequence of Bradyrhizobium sp. Strain 1S1.</title>
        <authorList>
            <person name="Bromfield E.S.P."/>
            <person name="Cloutier S."/>
        </authorList>
    </citation>
    <scope>NUCLEOTIDE SEQUENCE [LARGE SCALE GENOMIC DNA]</scope>
    <source>
        <strain evidence="2">1S1</strain>
    </source>
</reference>
<dbReference type="SUPFAM" id="SSF53474">
    <property type="entry name" value="alpha/beta-Hydrolases"/>
    <property type="match status" value="1"/>
</dbReference>
<dbReference type="Gene3D" id="3.40.50.1820">
    <property type="entry name" value="alpha/beta hydrolase"/>
    <property type="match status" value="1"/>
</dbReference>
<dbReference type="AlphaFoldDB" id="A0A973VVP1"/>
<dbReference type="PANTHER" id="PTHR43798:SF24">
    <property type="entry name" value="CIS-3-ALKYL-4-ALKYLOXETAN-2-ONE DECARBOXYLASE"/>
    <property type="match status" value="1"/>
</dbReference>
<name>A0A973VVP1_9BRAD</name>
<keyword evidence="2" id="KW-0378">Hydrolase</keyword>
<proteinExistence type="predicted"/>
<dbReference type="PANTHER" id="PTHR43798">
    <property type="entry name" value="MONOACYLGLYCEROL LIPASE"/>
    <property type="match status" value="1"/>
</dbReference>
<comment type="caution">
    <text evidence="2">The sequence shown here is derived from an EMBL/GenBank/DDBJ whole genome shotgun (WGS) entry which is preliminary data.</text>
</comment>
<feature type="domain" description="AB hydrolase-1" evidence="1">
    <location>
        <begin position="5"/>
        <end position="234"/>
    </location>
</feature>
<dbReference type="InterPro" id="IPR000073">
    <property type="entry name" value="AB_hydrolase_1"/>
</dbReference>
<dbReference type="GO" id="GO:0016020">
    <property type="term" value="C:membrane"/>
    <property type="evidence" value="ECO:0007669"/>
    <property type="project" value="TreeGrafter"/>
</dbReference>
<accession>A0A973VVP1</accession>
<protein>
    <submittedName>
        <fullName evidence="2">Alpha/beta hydrolase</fullName>
    </submittedName>
</protein>
<dbReference type="Pfam" id="PF12697">
    <property type="entry name" value="Abhydrolase_6"/>
    <property type="match status" value="1"/>
</dbReference>
<dbReference type="GO" id="GO:0016787">
    <property type="term" value="F:hydrolase activity"/>
    <property type="evidence" value="ECO:0007669"/>
    <property type="project" value="UniProtKB-KW"/>
</dbReference>
<dbReference type="InterPro" id="IPR050266">
    <property type="entry name" value="AB_hydrolase_sf"/>
</dbReference>
<dbReference type="EMBL" id="JAAOLE020000001">
    <property type="protein sequence ID" value="NVI42862.1"/>
    <property type="molecule type" value="Genomic_DNA"/>
</dbReference>
<dbReference type="InterPro" id="IPR029058">
    <property type="entry name" value="AB_hydrolase_fold"/>
</dbReference>